<feature type="active site" evidence="5 6">
    <location>
        <position position="290"/>
    </location>
</feature>
<evidence type="ECO:0000256" key="2">
    <source>
        <dbReference type="ARBA" id="ARBA00022500"/>
    </source>
</evidence>
<sequence>MAKTKVLVVDDSALMRQLITEILRSDPELEVVGSAGDPYAAWDKIKQVSPDVLTLDVEMPRMDGLTFLERIMGHRPIPVVMVSSLTERNCDTTFRALELGAVDFVTKPKLDVATKTIALAGELVTKVKAASRARVRPGTPRAAANPAVRTAGGGGLRTTHKVIAIGASTGGCEAIASVLGGMPADAPGIVSVIHMPEGFTKSFAARLDRSCAVRVSEARDGDRVVPGHALIAPGGLHLEVVRSGAMTTVRVRPGEPVNRHRPSVDVLFNSCARELGPNVTGAILTGMGDDGARGLVAMRRAGARTHAQDEATCVVFGMPKEAIAMGGADEVLPLNRIPEHLLRAAAMIS</sequence>
<feature type="domain" description="Response regulatory" evidence="8">
    <location>
        <begin position="5"/>
        <end position="122"/>
    </location>
</feature>
<dbReference type="CDD" id="cd17541">
    <property type="entry name" value="REC_CheB-like"/>
    <property type="match status" value="1"/>
</dbReference>
<evidence type="ECO:0000313" key="11">
    <source>
        <dbReference type="Proteomes" id="UP000464178"/>
    </source>
</evidence>
<dbReference type="PANTHER" id="PTHR42872:SF6">
    <property type="entry name" value="PROTEIN-GLUTAMATE METHYLESTERASE_PROTEIN-GLUTAMINE GLUTAMINASE"/>
    <property type="match status" value="1"/>
</dbReference>
<dbReference type="RefSeq" id="WP_162670966.1">
    <property type="nucleotide sequence ID" value="NZ_LR593886.1"/>
</dbReference>
<dbReference type="PIRSF" id="PIRSF000876">
    <property type="entry name" value="RR_chemtxs_CheB"/>
    <property type="match status" value="1"/>
</dbReference>
<evidence type="ECO:0000256" key="7">
    <source>
        <dbReference type="PROSITE-ProRule" id="PRU00169"/>
    </source>
</evidence>
<evidence type="ECO:0000256" key="5">
    <source>
        <dbReference type="HAMAP-Rule" id="MF_00099"/>
    </source>
</evidence>
<keyword evidence="1 5" id="KW-0963">Cytoplasm</keyword>
<organism evidence="10 11">
    <name type="scientific">Gemmata massiliana</name>
    <dbReference type="NCBI Taxonomy" id="1210884"/>
    <lineage>
        <taxon>Bacteria</taxon>
        <taxon>Pseudomonadati</taxon>
        <taxon>Planctomycetota</taxon>
        <taxon>Planctomycetia</taxon>
        <taxon>Gemmatales</taxon>
        <taxon>Gemmataceae</taxon>
        <taxon>Gemmata</taxon>
    </lineage>
</organism>
<dbReference type="InterPro" id="IPR035909">
    <property type="entry name" value="CheB_C"/>
</dbReference>
<keyword evidence="2 5" id="KW-0145">Chemotaxis</keyword>
<comment type="domain">
    <text evidence="5">Contains a C-terminal catalytic domain, and an N-terminal region which modulates catalytic activity.</text>
</comment>
<comment type="PTM">
    <text evidence="5">Phosphorylated by CheA. Phosphorylation of the N-terminal regulatory domain activates the methylesterase activity.</text>
</comment>
<dbReference type="GO" id="GO:0006935">
    <property type="term" value="P:chemotaxis"/>
    <property type="evidence" value="ECO:0007669"/>
    <property type="project" value="UniProtKB-UniRule"/>
</dbReference>
<protein>
    <recommendedName>
        <fullName evidence="5">Protein-glutamate methylesterase/protein-glutamine glutaminase</fullName>
        <ecNumber evidence="5">3.1.1.61</ecNumber>
        <ecNumber evidence="5">3.5.1.44</ecNumber>
    </recommendedName>
</protein>
<evidence type="ECO:0000256" key="6">
    <source>
        <dbReference type="PROSITE-ProRule" id="PRU00050"/>
    </source>
</evidence>
<dbReference type="InterPro" id="IPR000673">
    <property type="entry name" value="Sig_transdc_resp-reg_Me-estase"/>
</dbReference>
<dbReference type="AlphaFoldDB" id="A0A6P2D964"/>
<comment type="similarity">
    <text evidence="5">Belongs to the CheB family.</text>
</comment>
<dbReference type="Proteomes" id="UP000464178">
    <property type="component" value="Chromosome"/>
</dbReference>
<dbReference type="EC" id="3.1.1.61" evidence="5"/>
<dbReference type="EC" id="3.5.1.44" evidence="5"/>
<dbReference type="Pfam" id="PF00072">
    <property type="entry name" value="Response_reg"/>
    <property type="match status" value="1"/>
</dbReference>
<feature type="modified residue" description="4-aspartylphosphate" evidence="5 7">
    <location>
        <position position="56"/>
    </location>
</feature>
<evidence type="ECO:0000259" key="8">
    <source>
        <dbReference type="PROSITE" id="PS50110"/>
    </source>
</evidence>
<dbReference type="GO" id="GO:0005737">
    <property type="term" value="C:cytoplasm"/>
    <property type="evidence" value="ECO:0007669"/>
    <property type="project" value="UniProtKB-SubCell"/>
</dbReference>
<dbReference type="GO" id="GO:0008984">
    <property type="term" value="F:protein-glutamate methylesterase activity"/>
    <property type="evidence" value="ECO:0007669"/>
    <property type="project" value="UniProtKB-UniRule"/>
</dbReference>
<gene>
    <name evidence="5" type="primary">cheB</name>
    <name evidence="10" type="ORF">SOIL9_09870</name>
</gene>
<comment type="function">
    <text evidence="5">Involved in chemotaxis. Part of a chemotaxis signal transduction system that modulates chemotaxis in response to various stimuli. Catalyzes the demethylation of specific methylglutamate residues introduced into the chemoreceptors (methyl-accepting chemotaxis proteins or MCP) by CheR. Also mediates the irreversible deamidation of specific glutamine residues to glutamic acid.</text>
</comment>
<dbReference type="SUPFAM" id="SSF52738">
    <property type="entry name" value="Methylesterase CheB, C-terminal domain"/>
    <property type="match status" value="1"/>
</dbReference>
<dbReference type="SUPFAM" id="SSF52172">
    <property type="entry name" value="CheY-like"/>
    <property type="match status" value="1"/>
</dbReference>
<dbReference type="PROSITE" id="PS50110">
    <property type="entry name" value="RESPONSE_REGULATORY"/>
    <property type="match status" value="1"/>
</dbReference>
<dbReference type="HAMAP" id="MF_00099">
    <property type="entry name" value="CheB_chemtxs"/>
    <property type="match status" value="1"/>
</dbReference>
<dbReference type="NCBIfam" id="NF009206">
    <property type="entry name" value="PRK12555.1"/>
    <property type="match status" value="1"/>
</dbReference>
<dbReference type="KEGG" id="gms:SOIL9_09870"/>
<dbReference type="PANTHER" id="PTHR42872">
    <property type="entry name" value="PROTEIN-GLUTAMATE METHYLESTERASE/PROTEIN-GLUTAMINE GLUTAMINASE"/>
    <property type="match status" value="1"/>
</dbReference>
<dbReference type="Pfam" id="PF01339">
    <property type="entry name" value="CheB_methylest"/>
    <property type="match status" value="1"/>
</dbReference>
<dbReference type="PROSITE" id="PS50122">
    <property type="entry name" value="CHEB"/>
    <property type="match status" value="1"/>
</dbReference>
<evidence type="ECO:0000256" key="1">
    <source>
        <dbReference type="ARBA" id="ARBA00022490"/>
    </source>
</evidence>
<dbReference type="EMBL" id="LR593886">
    <property type="protein sequence ID" value="VTR96905.1"/>
    <property type="molecule type" value="Genomic_DNA"/>
</dbReference>
<dbReference type="Gene3D" id="3.40.50.2300">
    <property type="match status" value="1"/>
</dbReference>
<evidence type="ECO:0000313" key="10">
    <source>
        <dbReference type="EMBL" id="VTR96905.1"/>
    </source>
</evidence>
<feature type="active site" evidence="5 6">
    <location>
        <position position="194"/>
    </location>
</feature>
<dbReference type="GO" id="GO:0050568">
    <property type="term" value="F:protein-glutamine glutaminase activity"/>
    <property type="evidence" value="ECO:0007669"/>
    <property type="project" value="UniProtKB-UniRule"/>
</dbReference>
<dbReference type="SMART" id="SM00448">
    <property type="entry name" value="REC"/>
    <property type="match status" value="1"/>
</dbReference>
<keyword evidence="11" id="KW-1185">Reference proteome</keyword>
<dbReference type="InterPro" id="IPR001789">
    <property type="entry name" value="Sig_transdc_resp-reg_receiver"/>
</dbReference>
<comment type="catalytic activity">
    <reaction evidence="5">
        <text>L-glutaminyl-[protein] + H2O = L-glutamyl-[protein] + NH4(+)</text>
        <dbReference type="Rhea" id="RHEA:16441"/>
        <dbReference type="Rhea" id="RHEA-COMP:10207"/>
        <dbReference type="Rhea" id="RHEA-COMP:10208"/>
        <dbReference type="ChEBI" id="CHEBI:15377"/>
        <dbReference type="ChEBI" id="CHEBI:28938"/>
        <dbReference type="ChEBI" id="CHEBI:29973"/>
        <dbReference type="ChEBI" id="CHEBI:30011"/>
        <dbReference type="EC" id="3.5.1.44"/>
    </reaction>
</comment>
<dbReference type="CDD" id="cd16432">
    <property type="entry name" value="CheB_Rec"/>
    <property type="match status" value="1"/>
</dbReference>
<name>A0A6P2D964_9BACT</name>
<dbReference type="NCBIfam" id="NF001965">
    <property type="entry name" value="PRK00742.1"/>
    <property type="match status" value="1"/>
</dbReference>
<comment type="subcellular location">
    <subcellularLocation>
        <location evidence="5">Cytoplasm</location>
    </subcellularLocation>
</comment>
<evidence type="ECO:0000259" key="9">
    <source>
        <dbReference type="PROSITE" id="PS50122"/>
    </source>
</evidence>
<accession>A0A6P2D964</accession>
<evidence type="ECO:0000256" key="4">
    <source>
        <dbReference type="ARBA" id="ARBA00048267"/>
    </source>
</evidence>
<keyword evidence="3 5" id="KW-0378">Hydrolase</keyword>
<comment type="catalytic activity">
    <reaction evidence="4 5">
        <text>[protein]-L-glutamate 5-O-methyl ester + H2O = L-glutamyl-[protein] + methanol + H(+)</text>
        <dbReference type="Rhea" id="RHEA:23236"/>
        <dbReference type="Rhea" id="RHEA-COMP:10208"/>
        <dbReference type="Rhea" id="RHEA-COMP:10311"/>
        <dbReference type="ChEBI" id="CHEBI:15377"/>
        <dbReference type="ChEBI" id="CHEBI:15378"/>
        <dbReference type="ChEBI" id="CHEBI:17790"/>
        <dbReference type="ChEBI" id="CHEBI:29973"/>
        <dbReference type="ChEBI" id="CHEBI:82795"/>
        <dbReference type="EC" id="3.1.1.61"/>
    </reaction>
</comment>
<dbReference type="Gene3D" id="3.40.50.180">
    <property type="entry name" value="Methylesterase CheB, C-terminal domain"/>
    <property type="match status" value="1"/>
</dbReference>
<dbReference type="GO" id="GO:0000156">
    <property type="term" value="F:phosphorelay response regulator activity"/>
    <property type="evidence" value="ECO:0007669"/>
    <property type="project" value="InterPro"/>
</dbReference>
<dbReference type="InterPro" id="IPR008248">
    <property type="entry name" value="CheB-like"/>
</dbReference>
<feature type="active site" evidence="5 6">
    <location>
        <position position="168"/>
    </location>
</feature>
<proteinExistence type="inferred from homology"/>
<feature type="domain" description="CheB-type methylesterase" evidence="9">
    <location>
        <begin position="156"/>
        <end position="342"/>
    </location>
</feature>
<keyword evidence="5 7" id="KW-0597">Phosphoprotein</keyword>
<evidence type="ECO:0000256" key="3">
    <source>
        <dbReference type="ARBA" id="ARBA00022801"/>
    </source>
</evidence>
<dbReference type="InterPro" id="IPR011006">
    <property type="entry name" value="CheY-like_superfamily"/>
</dbReference>
<reference evidence="10 11" key="1">
    <citation type="submission" date="2019-05" db="EMBL/GenBank/DDBJ databases">
        <authorList>
            <consortium name="Science for Life Laboratories"/>
        </authorList>
    </citation>
    <scope>NUCLEOTIDE SEQUENCE [LARGE SCALE GENOMIC DNA]</scope>
    <source>
        <strain evidence="10">Soil9</strain>
    </source>
</reference>